<organism evidence="1 2">
    <name type="scientific">Endobacter medicaginis</name>
    <dbReference type="NCBI Taxonomy" id="1181271"/>
    <lineage>
        <taxon>Bacteria</taxon>
        <taxon>Pseudomonadati</taxon>
        <taxon>Pseudomonadota</taxon>
        <taxon>Alphaproteobacteria</taxon>
        <taxon>Acetobacterales</taxon>
        <taxon>Acetobacteraceae</taxon>
        <taxon>Endobacter</taxon>
    </lineage>
</organism>
<evidence type="ECO:0000313" key="1">
    <source>
        <dbReference type="EMBL" id="NVN28972.1"/>
    </source>
</evidence>
<proteinExistence type="predicted"/>
<protein>
    <submittedName>
        <fullName evidence="1">Uncharacterized protein</fullName>
    </submittedName>
</protein>
<dbReference type="EMBL" id="JABXXQ010000007">
    <property type="protein sequence ID" value="NVN28972.1"/>
    <property type="molecule type" value="Genomic_DNA"/>
</dbReference>
<accession>A0A850NNP8</accession>
<evidence type="ECO:0000313" key="2">
    <source>
        <dbReference type="Proteomes" id="UP000565205"/>
    </source>
</evidence>
<comment type="caution">
    <text evidence="1">The sequence shown here is derived from an EMBL/GenBank/DDBJ whole genome shotgun (WGS) entry which is preliminary data.</text>
</comment>
<dbReference type="Proteomes" id="UP000565205">
    <property type="component" value="Unassembled WGS sequence"/>
</dbReference>
<sequence>MCFSGRQENMTTRDEDRDFFFGGLTVTTLAGVQRAEREFISLVEIFKEKVSAEAFTRHLRRIVQKYGRFLLTQGHSNAPLEDLITLIDVNQVDLARIYTWQAAYKFFGVELVFHEGVVELQSCWTYDGSHQRELEECFLNPLKRSGLFRKLIVNNGGDWVPFEPGRLRFAQPDPHIRRQGEPEQ</sequence>
<reference evidence="1 2" key="1">
    <citation type="submission" date="2020-06" db="EMBL/GenBank/DDBJ databases">
        <title>Description of novel acetic acid bacteria.</title>
        <authorList>
            <person name="Sombolestani A."/>
        </authorList>
    </citation>
    <scope>NUCLEOTIDE SEQUENCE [LARGE SCALE GENOMIC DNA]</scope>
    <source>
        <strain evidence="1 2">LMG 26838</strain>
    </source>
</reference>
<name>A0A850NNP8_9PROT</name>
<gene>
    <name evidence="1" type="ORF">HUK83_01235</name>
</gene>
<dbReference type="RefSeq" id="WP_176621704.1">
    <property type="nucleotide sequence ID" value="NZ_JABXXQ010000007.1"/>
</dbReference>
<dbReference type="AlphaFoldDB" id="A0A850NNP8"/>